<dbReference type="PROSITE" id="PS50878">
    <property type="entry name" value="RT_POL"/>
    <property type="match status" value="1"/>
</dbReference>
<feature type="domain" description="Reverse transcriptase" evidence="1">
    <location>
        <begin position="34"/>
        <end position="308"/>
    </location>
</feature>
<name>A0A670KE03_PODMU</name>
<protein>
    <recommendedName>
        <fullName evidence="1">Reverse transcriptase domain-containing protein</fullName>
    </recommendedName>
</protein>
<dbReference type="Ensembl" id="ENSPMRT00000037203.1">
    <property type="protein sequence ID" value="ENSPMRP00000035086.1"/>
    <property type="gene ID" value="ENSPMRG00000022713.1"/>
</dbReference>
<reference evidence="2 3" key="1">
    <citation type="journal article" date="2019" name="Proc. Natl. Acad. Sci. U.S.A.">
        <title>Regulatory changes in pterin and carotenoid genes underlie balanced color polymorphisms in the wall lizard.</title>
        <authorList>
            <person name="Andrade P."/>
            <person name="Pinho C."/>
            <person name="Perez I de Lanuza G."/>
            <person name="Afonso S."/>
            <person name="Brejcha J."/>
            <person name="Rubin C.J."/>
            <person name="Wallerman O."/>
            <person name="Pereira P."/>
            <person name="Sabatino S.J."/>
            <person name="Bellati A."/>
            <person name="Pellitteri-Rosa D."/>
            <person name="Bosakova Z."/>
            <person name="Bunikis I."/>
            <person name="Carretero M.A."/>
            <person name="Feiner N."/>
            <person name="Marsik P."/>
            <person name="Pauperio F."/>
            <person name="Salvi D."/>
            <person name="Soler L."/>
            <person name="While G.M."/>
            <person name="Uller T."/>
            <person name="Font E."/>
            <person name="Andersson L."/>
            <person name="Carneiro M."/>
        </authorList>
    </citation>
    <scope>NUCLEOTIDE SEQUENCE</scope>
</reference>
<dbReference type="SUPFAM" id="SSF56672">
    <property type="entry name" value="DNA/RNA polymerases"/>
    <property type="match status" value="1"/>
</dbReference>
<sequence length="407" mass="47042">MKLGKAPGPDGLSAKYYKTLKDWLIHPLADVCNKILRGEKAPETWKDAYITLIPKLDHDRSDVKNYRPISLLNVDYKIFANILANRLKKVLTEYIYKDQTGFLLGRHMIDNNGNLIDILERLEAKRNCKALLMFIDAEKAFDNISWLFMERNLERIEFGQEFLNSIKAIYSEQKAKIIVNNVVSEEIRIEKGTRQGCLLSALLFISVLEVLLNMLRKEEEVKGIVVGSKQYKLKAFPDDLVLTLQDPETSAIKALEMIQEFGQVAGFKLNKSKTKVLGGKLDNDERRIFIEKTGLTFSKKVKYLGVNLTVKNLYKDNYVKVGDEIKRELEIWTNLKLTLMGQILVIKMNVLPKVLFLFQTLLIIDNIKCFKEWQKELSKFIWQGKSPRIKYKLLTDVRERGGFPCQI</sequence>
<proteinExistence type="predicted"/>
<keyword evidence="3" id="KW-1185">Reference proteome</keyword>
<dbReference type="PANTHER" id="PTHR31635:SF196">
    <property type="entry name" value="REVERSE TRANSCRIPTASE DOMAIN-CONTAINING PROTEIN-RELATED"/>
    <property type="match status" value="1"/>
</dbReference>
<dbReference type="CDD" id="cd01650">
    <property type="entry name" value="RT_nLTR_like"/>
    <property type="match status" value="1"/>
</dbReference>
<dbReference type="InterPro" id="IPR043502">
    <property type="entry name" value="DNA/RNA_pol_sf"/>
</dbReference>
<dbReference type="Proteomes" id="UP000472272">
    <property type="component" value="Chromosome 3"/>
</dbReference>
<dbReference type="PANTHER" id="PTHR31635">
    <property type="entry name" value="REVERSE TRANSCRIPTASE DOMAIN-CONTAINING PROTEIN-RELATED"/>
    <property type="match status" value="1"/>
</dbReference>
<dbReference type="InterPro" id="IPR000477">
    <property type="entry name" value="RT_dom"/>
</dbReference>
<evidence type="ECO:0000313" key="2">
    <source>
        <dbReference type="Ensembl" id="ENSPMRP00000035086.1"/>
    </source>
</evidence>
<evidence type="ECO:0000313" key="3">
    <source>
        <dbReference type="Proteomes" id="UP000472272"/>
    </source>
</evidence>
<dbReference type="AlphaFoldDB" id="A0A670KE03"/>
<dbReference type="OMA" id="CKALLMF"/>
<reference evidence="2" key="2">
    <citation type="submission" date="2025-08" db="UniProtKB">
        <authorList>
            <consortium name="Ensembl"/>
        </authorList>
    </citation>
    <scope>IDENTIFICATION</scope>
</reference>
<dbReference type="Pfam" id="PF00078">
    <property type="entry name" value="RVT_1"/>
    <property type="match status" value="1"/>
</dbReference>
<dbReference type="GeneTree" id="ENSGT01150000286925"/>
<organism evidence="2 3">
    <name type="scientific">Podarcis muralis</name>
    <name type="common">Wall lizard</name>
    <name type="synonym">Lacerta muralis</name>
    <dbReference type="NCBI Taxonomy" id="64176"/>
    <lineage>
        <taxon>Eukaryota</taxon>
        <taxon>Metazoa</taxon>
        <taxon>Chordata</taxon>
        <taxon>Craniata</taxon>
        <taxon>Vertebrata</taxon>
        <taxon>Euteleostomi</taxon>
        <taxon>Lepidosauria</taxon>
        <taxon>Squamata</taxon>
        <taxon>Bifurcata</taxon>
        <taxon>Unidentata</taxon>
        <taxon>Episquamata</taxon>
        <taxon>Laterata</taxon>
        <taxon>Lacertibaenia</taxon>
        <taxon>Lacertidae</taxon>
        <taxon>Podarcis</taxon>
    </lineage>
</organism>
<accession>A0A670KE03</accession>
<reference evidence="2" key="3">
    <citation type="submission" date="2025-09" db="UniProtKB">
        <authorList>
            <consortium name="Ensembl"/>
        </authorList>
    </citation>
    <scope>IDENTIFICATION</scope>
</reference>
<evidence type="ECO:0000259" key="1">
    <source>
        <dbReference type="PROSITE" id="PS50878"/>
    </source>
</evidence>